<dbReference type="GO" id="GO:0005886">
    <property type="term" value="C:plasma membrane"/>
    <property type="evidence" value="ECO:0007669"/>
    <property type="project" value="UniProtKB-SubCell"/>
</dbReference>
<dbReference type="InterPro" id="IPR003918">
    <property type="entry name" value="NADH_UbQ_OxRdtase"/>
</dbReference>
<evidence type="ECO:0000256" key="6">
    <source>
        <dbReference type="ARBA" id="ARBA00023136"/>
    </source>
</evidence>
<evidence type="ECO:0000259" key="9">
    <source>
        <dbReference type="Pfam" id="PF00361"/>
    </source>
</evidence>
<keyword evidence="6 8" id="KW-0472">Membrane</keyword>
<gene>
    <name evidence="10" type="ORF">HNQ58_000278</name>
</gene>
<comment type="subcellular location">
    <subcellularLocation>
        <location evidence="1">Cell membrane</location>
        <topology evidence="1">Multi-pass membrane protein</topology>
    </subcellularLocation>
    <subcellularLocation>
        <location evidence="7">Membrane</location>
        <topology evidence="7">Multi-pass membrane protein</topology>
    </subcellularLocation>
</comment>
<comment type="caution">
    <text evidence="10">The sequence shown here is derived from an EMBL/GenBank/DDBJ whole genome shotgun (WGS) entry which is preliminary data.</text>
</comment>
<evidence type="ECO:0000256" key="5">
    <source>
        <dbReference type="ARBA" id="ARBA00022989"/>
    </source>
</evidence>
<comment type="similarity">
    <text evidence="2">Belongs to the CPA3 antiporters (TC 2.A.63) subunit D family.</text>
</comment>
<evidence type="ECO:0000256" key="1">
    <source>
        <dbReference type="ARBA" id="ARBA00004651"/>
    </source>
</evidence>
<sequence length="485" mass="51483">MDAFLLIAPVIVPLGTALLTALLAARPRAAQALSLLGAIALLGCALALTVRVIRDGTLRGSFGGWDAPFGIEFAADPLGASMVLITALMGVACLLFQRSDADPAPERPTLHPLIHALLAGVGGAFATADIFNLYVWFEVMLLASLGLLALGLGRRHLDATLKYFVLNALGTLLFLAGIAGLYGLTGHLNFAALEIAGAGVEPARLLPAAALVALAFLVKAGGFPLFAWLPASYHTLPAPVLALFAGLLTKVGVYAVLRLVGDVFDLDAVAYALLGWIAVATMVAGVLGAAFHWDIRRILAFHIVSQIGYMLLGIALHSPVATVGTVFYILHHIIVKANLFLIAAMVWRLTGSYDLRHIGGLWKTRPWLGVLFLIPALSLVGIPPLSGFWAKFIVVREALAQGQAWWAAAALLVGFLTLYSMMKIWFEAFWKKHPQAAWTPPTGTRLGPAWAATLGLAALTLAIGLYPEPLYRFAERAALMMAGAP</sequence>
<feature type="transmembrane region" description="Helical" evidence="8">
    <location>
        <begin position="108"/>
        <end position="127"/>
    </location>
</feature>
<keyword evidence="3" id="KW-1003">Cell membrane</keyword>
<evidence type="ECO:0000256" key="8">
    <source>
        <dbReference type="SAM" id="Phobius"/>
    </source>
</evidence>
<dbReference type="PANTHER" id="PTHR42703">
    <property type="entry name" value="NADH DEHYDROGENASE"/>
    <property type="match status" value="1"/>
</dbReference>
<organism evidence="10 11">
    <name type="scientific">Rehaibacterium terrae</name>
    <dbReference type="NCBI Taxonomy" id="1341696"/>
    <lineage>
        <taxon>Bacteria</taxon>
        <taxon>Pseudomonadati</taxon>
        <taxon>Pseudomonadota</taxon>
        <taxon>Gammaproteobacteria</taxon>
        <taxon>Lysobacterales</taxon>
        <taxon>Lysobacteraceae</taxon>
        <taxon>Rehaibacterium</taxon>
    </lineage>
</organism>
<evidence type="ECO:0000256" key="3">
    <source>
        <dbReference type="ARBA" id="ARBA00022475"/>
    </source>
</evidence>
<accession>A0A7W7V8Q1</accession>
<dbReference type="AlphaFoldDB" id="A0A7W7V8Q1"/>
<proteinExistence type="inferred from homology"/>
<evidence type="ECO:0000313" key="10">
    <source>
        <dbReference type="EMBL" id="MBB5014404.1"/>
    </source>
</evidence>
<protein>
    <submittedName>
        <fullName evidence="10">Multicomponent Na+:H+ antiporter subunit D</fullName>
    </submittedName>
</protein>
<reference evidence="10 11" key="1">
    <citation type="submission" date="2020-08" db="EMBL/GenBank/DDBJ databases">
        <title>Genomic Encyclopedia of Type Strains, Phase IV (KMG-IV): sequencing the most valuable type-strain genomes for metagenomic binning, comparative biology and taxonomic classification.</title>
        <authorList>
            <person name="Goeker M."/>
        </authorList>
    </citation>
    <scope>NUCLEOTIDE SEQUENCE [LARGE SCALE GENOMIC DNA]</scope>
    <source>
        <strain evidence="10 11">DSM 25897</strain>
    </source>
</reference>
<dbReference type="InterPro" id="IPR050586">
    <property type="entry name" value="CPA3_Na-H_Antiporter_D"/>
</dbReference>
<keyword evidence="11" id="KW-1185">Reference proteome</keyword>
<feature type="transmembrane region" description="Helical" evidence="8">
    <location>
        <begin position="236"/>
        <end position="257"/>
    </location>
</feature>
<dbReference type="Proteomes" id="UP000519004">
    <property type="component" value="Unassembled WGS sequence"/>
</dbReference>
<dbReference type="GO" id="GO:0008137">
    <property type="term" value="F:NADH dehydrogenase (ubiquinone) activity"/>
    <property type="evidence" value="ECO:0007669"/>
    <property type="project" value="InterPro"/>
</dbReference>
<feature type="transmembrane region" description="Helical" evidence="8">
    <location>
        <begin position="405"/>
        <end position="426"/>
    </location>
</feature>
<dbReference type="EMBL" id="JACHHX010000002">
    <property type="protein sequence ID" value="MBB5014404.1"/>
    <property type="molecule type" value="Genomic_DNA"/>
</dbReference>
<feature type="transmembrane region" description="Helical" evidence="8">
    <location>
        <begin position="326"/>
        <end position="347"/>
    </location>
</feature>
<dbReference type="GO" id="GO:0042773">
    <property type="term" value="P:ATP synthesis coupled electron transport"/>
    <property type="evidence" value="ECO:0007669"/>
    <property type="project" value="InterPro"/>
</dbReference>
<feature type="transmembrane region" description="Helical" evidence="8">
    <location>
        <begin position="6"/>
        <end position="25"/>
    </location>
</feature>
<feature type="transmembrane region" description="Helical" evidence="8">
    <location>
        <begin position="32"/>
        <end position="53"/>
    </location>
</feature>
<keyword evidence="5 8" id="KW-1133">Transmembrane helix</keyword>
<keyword evidence="4 7" id="KW-0812">Transmembrane</keyword>
<dbReference type="InterPro" id="IPR001750">
    <property type="entry name" value="ND/Mrp_TM"/>
</dbReference>
<evidence type="ECO:0000256" key="2">
    <source>
        <dbReference type="ARBA" id="ARBA00005346"/>
    </source>
</evidence>
<dbReference type="RefSeq" id="WP_183946999.1">
    <property type="nucleotide sequence ID" value="NZ_JACHHX010000002.1"/>
</dbReference>
<evidence type="ECO:0000256" key="4">
    <source>
        <dbReference type="ARBA" id="ARBA00022692"/>
    </source>
</evidence>
<feature type="transmembrane region" description="Helical" evidence="8">
    <location>
        <begin position="164"/>
        <end position="185"/>
    </location>
</feature>
<feature type="transmembrane region" description="Helical" evidence="8">
    <location>
        <begin position="269"/>
        <end position="291"/>
    </location>
</feature>
<name>A0A7W7V8Q1_9GAMM</name>
<feature type="transmembrane region" description="Helical" evidence="8">
    <location>
        <begin position="447"/>
        <end position="466"/>
    </location>
</feature>
<feature type="transmembrane region" description="Helical" evidence="8">
    <location>
        <begin position="298"/>
        <end position="320"/>
    </location>
</feature>
<feature type="domain" description="NADH:quinone oxidoreductase/Mrp antiporter transmembrane" evidence="9">
    <location>
        <begin position="129"/>
        <end position="416"/>
    </location>
</feature>
<dbReference type="PRINTS" id="PR01437">
    <property type="entry name" value="NUOXDRDTASE4"/>
</dbReference>
<dbReference type="PANTHER" id="PTHR42703:SF1">
    <property type="entry name" value="NA(+)_H(+) ANTIPORTER SUBUNIT D1"/>
    <property type="match status" value="1"/>
</dbReference>
<feature type="transmembrane region" description="Helical" evidence="8">
    <location>
        <begin position="133"/>
        <end position="152"/>
    </location>
</feature>
<dbReference type="Pfam" id="PF00361">
    <property type="entry name" value="Proton_antipo_M"/>
    <property type="match status" value="1"/>
</dbReference>
<evidence type="ECO:0000313" key="11">
    <source>
        <dbReference type="Proteomes" id="UP000519004"/>
    </source>
</evidence>
<evidence type="ECO:0000256" key="7">
    <source>
        <dbReference type="RuleBase" id="RU000320"/>
    </source>
</evidence>
<feature type="transmembrane region" description="Helical" evidence="8">
    <location>
        <begin position="367"/>
        <end position="385"/>
    </location>
</feature>
<feature type="transmembrane region" description="Helical" evidence="8">
    <location>
        <begin position="205"/>
        <end position="229"/>
    </location>
</feature>
<feature type="transmembrane region" description="Helical" evidence="8">
    <location>
        <begin position="73"/>
        <end position="96"/>
    </location>
</feature>